<dbReference type="InterPro" id="IPR049577">
    <property type="entry name" value="GMPP_N"/>
</dbReference>
<gene>
    <name evidence="3" type="ORF">FHS57_003609</name>
</gene>
<dbReference type="Pfam" id="PF00483">
    <property type="entry name" value="NTP_transferase"/>
    <property type="match status" value="1"/>
</dbReference>
<dbReference type="InterPro" id="IPR005835">
    <property type="entry name" value="NTP_transferase_dom"/>
</dbReference>
<dbReference type="RefSeq" id="WP_183976014.1">
    <property type="nucleotide sequence ID" value="NZ_JACIBY010000007.1"/>
</dbReference>
<dbReference type="GO" id="GO:0009298">
    <property type="term" value="P:GDP-mannose biosynthetic process"/>
    <property type="evidence" value="ECO:0007669"/>
    <property type="project" value="TreeGrafter"/>
</dbReference>
<feature type="domain" description="Nucleotidyl transferase" evidence="1">
    <location>
        <begin position="6"/>
        <end position="268"/>
    </location>
</feature>
<dbReference type="CDD" id="cd02509">
    <property type="entry name" value="GDP-M1P_Guanylyltransferase"/>
    <property type="match status" value="1"/>
</dbReference>
<dbReference type="GO" id="GO:0004475">
    <property type="term" value="F:mannose-1-phosphate guanylyltransferase (GTP) activity"/>
    <property type="evidence" value="ECO:0007669"/>
    <property type="project" value="UniProtKB-EC"/>
</dbReference>
<dbReference type="EC" id="2.7.7.13" evidence="3"/>
<comment type="caution">
    <text evidence="3">The sequence shown here is derived from an EMBL/GenBank/DDBJ whole genome shotgun (WGS) entry which is preliminary data.</text>
</comment>
<dbReference type="Proteomes" id="UP000541352">
    <property type="component" value="Unassembled WGS sequence"/>
</dbReference>
<dbReference type="PANTHER" id="PTHR46390:SF1">
    <property type="entry name" value="MANNOSE-1-PHOSPHATE GUANYLYLTRANSFERASE"/>
    <property type="match status" value="1"/>
</dbReference>
<evidence type="ECO:0000313" key="4">
    <source>
        <dbReference type="Proteomes" id="UP000541352"/>
    </source>
</evidence>
<keyword evidence="3" id="KW-0548">Nucleotidyltransferase</keyword>
<dbReference type="InterPro" id="IPR054566">
    <property type="entry name" value="ManC/GMP-like_b-helix"/>
</dbReference>
<keyword evidence="3" id="KW-0808">Transferase</keyword>
<reference evidence="3 4" key="1">
    <citation type="submission" date="2020-08" db="EMBL/GenBank/DDBJ databases">
        <title>Genomic Encyclopedia of Type Strains, Phase IV (KMG-IV): sequencing the most valuable type-strain genomes for metagenomic binning, comparative biology and taxonomic classification.</title>
        <authorList>
            <person name="Goeker M."/>
        </authorList>
    </citation>
    <scope>NUCLEOTIDE SEQUENCE [LARGE SCALE GENOMIC DNA]</scope>
    <source>
        <strain evidence="3 4">DSM 17976</strain>
    </source>
</reference>
<name>A0A7W5ZLU0_9BACT</name>
<dbReference type="SUPFAM" id="SSF159283">
    <property type="entry name" value="Guanosine diphospho-D-mannose pyrophosphorylase/mannose-6-phosphate isomerase linker domain"/>
    <property type="match status" value="1"/>
</dbReference>
<proteinExistence type="predicted"/>
<dbReference type="SUPFAM" id="SSF53448">
    <property type="entry name" value="Nucleotide-diphospho-sugar transferases"/>
    <property type="match status" value="1"/>
</dbReference>
<organism evidence="3 4">
    <name type="scientific">Runella defluvii</name>
    <dbReference type="NCBI Taxonomy" id="370973"/>
    <lineage>
        <taxon>Bacteria</taxon>
        <taxon>Pseudomonadati</taxon>
        <taxon>Bacteroidota</taxon>
        <taxon>Cytophagia</taxon>
        <taxon>Cytophagales</taxon>
        <taxon>Spirosomataceae</taxon>
        <taxon>Runella</taxon>
    </lineage>
</organism>
<protein>
    <submittedName>
        <fullName evidence="3">Mannose-1-phosphate guanylyltransferase</fullName>
        <ecNumber evidence="3">2.7.7.13</ecNumber>
    </submittedName>
</protein>
<dbReference type="AlphaFoldDB" id="A0A7W5ZLU0"/>
<keyword evidence="4" id="KW-1185">Reference proteome</keyword>
<feature type="domain" description="MannoseP isomerase/GMP-like beta-helix" evidence="2">
    <location>
        <begin position="279"/>
        <end position="325"/>
    </location>
</feature>
<dbReference type="Pfam" id="PF22640">
    <property type="entry name" value="ManC_GMP_beta-helix"/>
    <property type="match status" value="1"/>
</dbReference>
<sequence length="327" mass="37022">MSIIHVILSGGVGSRLWPLSTKERPKQYLPLFDDKTLFSHTVERNRPFCEQVIVVGNKDNYQLSREALDVIGLTDYTEIVEAAPRNTAAAIAFAAFSVAPGAVLLVTPSDHIISNEKAYSNAFKRAFQWAKNDYLVTFGITPHKAETGYGYIEYNGNEVISFREKPDIETATQFLASGRFLWNSGMFCFKARVFLEELAQYEPELFAAAHHAWQNQQGGFLPQFETLAIPSKSIDYAVMERSQRIKVVPATFEWYDLGSYEALWDYFEAKGHDHHFRANNMVLQTGQKHVELVGVDGLVIVETENTILVLPKSKSQEVKRVYDRLKG</sequence>
<dbReference type="PANTHER" id="PTHR46390">
    <property type="entry name" value="MANNOSE-1-PHOSPHATE GUANYLYLTRANSFERASE"/>
    <property type="match status" value="1"/>
</dbReference>
<dbReference type="InterPro" id="IPR051161">
    <property type="entry name" value="Mannose-6P_isomerase_type2"/>
</dbReference>
<evidence type="ECO:0000259" key="2">
    <source>
        <dbReference type="Pfam" id="PF22640"/>
    </source>
</evidence>
<evidence type="ECO:0000313" key="3">
    <source>
        <dbReference type="EMBL" id="MBB3839600.1"/>
    </source>
</evidence>
<dbReference type="InterPro" id="IPR029044">
    <property type="entry name" value="Nucleotide-diphossugar_trans"/>
</dbReference>
<dbReference type="EMBL" id="JACIBY010000007">
    <property type="protein sequence ID" value="MBB3839600.1"/>
    <property type="molecule type" value="Genomic_DNA"/>
</dbReference>
<accession>A0A7W5ZLU0</accession>
<evidence type="ECO:0000259" key="1">
    <source>
        <dbReference type="Pfam" id="PF00483"/>
    </source>
</evidence>
<dbReference type="Gene3D" id="3.90.550.10">
    <property type="entry name" value="Spore Coat Polysaccharide Biosynthesis Protein SpsA, Chain A"/>
    <property type="match status" value="1"/>
</dbReference>